<proteinExistence type="predicted"/>
<sequence length="185" mass="19964">MRSLRPDFEKALRFFGRAGLGFRAKGIQAPVLVGGAAVELFSNNLIATGDFDIATARQEAFETELVALGFTRPQGPGVATRGWIHPDFKLGFEVVSATLLDGLAERDRLVLIDLGEDGVAAILSREDMIADRMGQFHSGAAPEMLGQAKVLASLHNDLDRAYLERRIREETAGDLGVQDLSADPA</sequence>
<protein>
    <recommendedName>
        <fullName evidence="3">Nucleotidyl transferase AbiEii/AbiGii toxin family protein</fullName>
    </recommendedName>
</protein>
<evidence type="ECO:0000313" key="2">
    <source>
        <dbReference type="Proteomes" id="UP000652430"/>
    </source>
</evidence>
<dbReference type="EMBL" id="BNAQ01000002">
    <property type="protein sequence ID" value="GHH14602.1"/>
    <property type="molecule type" value="Genomic_DNA"/>
</dbReference>
<dbReference type="RefSeq" id="WP_189675848.1">
    <property type="nucleotide sequence ID" value="NZ_BNAQ01000002.1"/>
</dbReference>
<gene>
    <name evidence="1" type="ORF">GCM10008023_16520</name>
</gene>
<accession>A0ABQ3LFP1</accession>
<keyword evidence="2" id="KW-1185">Reference proteome</keyword>
<organism evidence="1 2">
    <name type="scientific">Sphingomonas glacialis</name>
    <dbReference type="NCBI Taxonomy" id="658225"/>
    <lineage>
        <taxon>Bacteria</taxon>
        <taxon>Pseudomonadati</taxon>
        <taxon>Pseudomonadota</taxon>
        <taxon>Alphaproteobacteria</taxon>
        <taxon>Sphingomonadales</taxon>
        <taxon>Sphingomonadaceae</taxon>
        <taxon>Sphingomonas</taxon>
    </lineage>
</organism>
<evidence type="ECO:0000313" key="1">
    <source>
        <dbReference type="EMBL" id="GHH14602.1"/>
    </source>
</evidence>
<reference evidence="2" key="1">
    <citation type="journal article" date="2019" name="Int. J. Syst. Evol. Microbiol.">
        <title>The Global Catalogue of Microorganisms (GCM) 10K type strain sequencing project: providing services to taxonomists for standard genome sequencing and annotation.</title>
        <authorList>
            <consortium name="The Broad Institute Genomics Platform"/>
            <consortium name="The Broad Institute Genome Sequencing Center for Infectious Disease"/>
            <person name="Wu L."/>
            <person name="Ma J."/>
        </authorList>
    </citation>
    <scope>NUCLEOTIDE SEQUENCE [LARGE SCALE GENOMIC DNA]</scope>
    <source>
        <strain evidence="2">CGMCC 1.8957</strain>
    </source>
</reference>
<name>A0ABQ3LFP1_9SPHN</name>
<comment type="caution">
    <text evidence="1">The sequence shown here is derived from an EMBL/GenBank/DDBJ whole genome shotgun (WGS) entry which is preliminary data.</text>
</comment>
<dbReference type="Proteomes" id="UP000652430">
    <property type="component" value="Unassembled WGS sequence"/>
</dbReference>
<evidence type="ECO:0008006" key="3">
    <source>
        <dbReference type="Google" id="ProtNLM"/>
    </source>
</evidence>